<feature type="domain" description="PDZ" evidence="5">
    <location>
        <begin position="626"/>
        <end position="704"/>
    </location>
</feature>
<comment type="subcellular location">
    <subcellularLocation>
        <location evidence="1">Membrane</location>
    </subcellularLocation>
</comment>
<keyword evidence="3" id="KW-0677">Repeat</keyword>
<dbReference type="InterPro" id="IPR036034">
    <property type="entry name" value="PDZ_sf"/>
</dbReference>
<dbReference type="Gene3D" id="2.30.42.10">
    <property type="match status" value="5"/>
</dbReference>
<proteinExistence type="predicted"/>
<dbReference type="FunFam" id="2.30.42.10:FF:000070">
    <property type="entry name" value="Multiple PDZ domain protein"/>
    <property type="match status" value="1"/>
</dbReference>
<sequence>MAVLHSQRRLSNDILEILFTTKYQSCCVFRRDGRLQEGDQILAIDGQPLDSNISHQQAISILQQARGLVELIVARGGIVPAHAAALPLERTPSDASKASSSADMVLNTEWAQVESIDLLNDGSGLGFGIIGGRSTGVVVKTILPGGVADRDGRLQSGDHILQIGEVNLRGMGSEQVAAVLRQSGARVRLVVARPVDPAGPPAPRAPTVPTRILADPEEVERHLALFAEQNGFEPSPYKGPPSADDDFVYRRELADCYEATYDGRRDGDLADNQPEMDTFEVELVKDQQGLGITIAGYVCEKEEISGIFVKSIAKGSAADMCGQIRVNDQIIEVDGRSLHGYTNHDAVEVLRSTGKSVKLRLARYLRGAKYQQLQLAIASGELSYPSLPTVQAQVHEPKIISDFNKDADVNNVNPFDDDDFASPLSPSVEVAIQAKWSKIMGPEFEIVVAQLSKFREGGGLGISLEGTVDVEDGKEVRPHHYIRSILPDGPVGVNGKLQGGDELLEVNGEKLMGMNHHGVVGTLKELPLHVRLVCARRLLPSSISPPPPTAYDLSNLHDFHRPAPFGGSLTSLATTAERLVKAKSDGSLAVGGAATAPSLDQGLGKLKSRSLEPLTGLAMWSSEPQVIELVKGDRGLGFSILDYQDPMNPNETVIVIRSLVPGGVAQQDGRLIPGDRLLFVNSTNLENASLDCAVQALKGAPKGVVRIGVAKPLPLPETQMSLDNSPTYSDMRTAFELPFLPRLSSLEYEQVSSSPDSVFTFSPPPPPEGF</sequence>
<dbReference type="InterPro" id="IPR051342">
    <property type="entry name" value="PDZ_scaffold"/>
</dbReference>
<feature type="domain" description="PDZ" evidence="5">
    <location>
        <begin position="280"/>
        <end position="365"/>
    </location>
</feature>
<evidence type="ECO:0000256" key="3">
    <source>
        <dbReference type="ARBA" id="ARBA00022737"/>
    </source>
</evidence>
<dbReference type="SUPFAM" id="SSF50156">
    <property type="entry name" value="PDZ domain-like"/>
    <property type="match status" value="5"/>
</dbReference>
<dbReference type="PANTHER" id="PTHR19964:SF92">
    <property type="entry name" value="PATJ HOMOLOG"/>
    <property type="match status" value="1"/>
</dbReference>
<keyword evidence="4" id="KW-0472">Membrane</keyword>
<dbReference type="SMART" id="SM00228">
    <property type="entry name" value="PDZ"/>
    <property type="match status" value="5"/>
</dbReference>
<name>A0AAV6ULP0_9ARAC</name>
<dbReference type="CDD" id="cd06791">
    <property type="entry name" value="PDZ3_MUPP1-like"/>
    <property type="match status" value="1"/>
</dbReference>
<evidence type="ECO:0000313" key="7">
    <source>
        <dbReference type="Proteomes" id="UP000827092"/>
    </source>
</evidence>
<dbReference type="AlphaFoldDB" id="A0AAV6ULP0"/>
<evidence type="ECO:0000256" key="4">
    <source>
        <dbReference type="ARBA" id="ARBA00023136"/>
    </source>
</evidence>
<evidence type="ECO:0000259" key="5">
    <source>
        <dbReference type="PROSITE" id="PS50106"/>
    </source>
</evidence>
<keyword evidence="2" id="KW-0597">Phosphoprotein</keyword>
<comment type="caution">
    <text evidence="6">The sequence shown here is derived from an EMBL/GenBank/DDBJ whole genome shotgun (WGS) entry which is preliminary data.</text>
</comment>
<dbReference type="CDD" id="cd06668">
    <property type="entry name" value="PDZ4_MUPP1-like"/>
    <property type="match status" value="1"/>
</dbReference>
<dbReference type="EMBL" id="JAFNEN010000348">
    <property type="protein sequence ID" value="KAG8185099.1"/>
    <property type="molecule type" value="Genomic_DNA"/>
</dbReference>
<gene>
    <name evidence="6" type="ORF">JTE90_029710</name>
</gene>
<dbReference type="FunFam" id="2.30.42.10:FF:000125">
    <property type="entry name" value="PATJ, crumbs cell polarity complex component"/>
    <property type="match status" value="1"/>
</dbReference>
<evidence type="ECO:0000256" key="2">
    <source>
        <dbReference type="ARBA" id="ARBA00022553"/>
    </source>
</evidence>
<keyword evidence="7" id="KW-1185">Reference proteome</keyword>
<feature type="domain" description="PDZ" evidence="5">
    <location>
        <begin position="31"/>
        <end position="77"/>
    </location>
</feature>
<dbReference type="GO" id="GO:0016020">
    <property type="term" value="C:membrane"/>
    <property type="evidence" value="ECO:0007669"/>
    <property type="project" value="UniProtKB-SubCell"/>
</dbReference>
<evidence type="ECO:0000256" key="1">
    <source>
        <dbReference type="ARBA" id="ARBA00004370"/>
    </source>
</evidence>
<dbReference type="CDD" id="cd06667">
    <property type="entry name" value="PDZ2_MUPP1-like"/>
    <property type="match status" value="1"/>
</dbReference>
<dbReference type="InterPro" id="IPR001478">
    <property type="entry name" value="PDZ"/>
</dbReference>
<dbReference type="Proteomes" id="UP000827092">
    <property type="component" value="Unassembled WGS sequence"/>
</dbReference>
<dbReference type="CDD" id="cd06669">
    <property type="entry name" value="PDZ5_MUPP1-like"/>
    <property type="match status" value="1"/>
</dbReference>
<feature type="domain" description="PDZ" evidence="5">
    <location>
        <begin position="448"/>
        <end position="538"/>
    </location>
</feature>
<dbReference type="PANTHER" id="PTHR19964">
    <property type="entry name" value="MULTIPLE PDZ DOMAIN PROTEIN"/>
    <property type="match status" value="1"/>
</dbReference>
<reference evidence="6 7" key="1">
    <citation type="journal article" date="2022" name="Nat. Ecol. Evol.">
        <title>A masculinizing supergene underlies an exaggerated male reproductive morph in a spider.</title>
        <authorList>
            <person name="Hendrickx F."/>
            <person name="De Corte Z."/>
            <person name="Sonet G."/>
            <person name="Van Belleghem S.M."/>
            <person name="Kostlbacher S."/>
            <person name="Vangestel C."/>
        </authorList>
    </citation>
    <scope>NUCLEOTIDE SEQUENCE [LARGE SCALE GENOMIC DNA]</scope>
    <source>
        <strain evidence="6">W744_W776</strain>
    </source>
</reference>
<organism evidence="6 7">
    <name type="scientific">Oedothorax gibbosus</name>
    <dbReference type="NCBI Taxonomy" id="931172"/>
    <lineage>
        <taxon>Eukaryota</taxon>
        <taxon>Metazoa</taxon>
        <taxon>Ecdysozoa</taxon>
        <taxon>Arthropoda</taxon>
        <taxon>Chelicerata</taxon>
        <taxon>Arachnida</taxon>
        <taxon>Araneae</taxon>
        <taxon>Araneomorphae</taxon>
        <taxon>Entelegynae</taxon>
        <taxon>Araneoidea</taxon>
        <taxon>Linyphiidae</taxon>
        <taxon>Erigoninae</taxon>
        <taxon>Oedothorax</taxon>
    </lineage>
</organism>
<evidence type="ECO:0000313" key="6">
    <source>
        <dbReference type="EMBL" id="KAG8185099.1"/>
    </source>
</evidence>
<feature type="domain" description="PDZ" evidence="5">
    <location>
        <begin position="115"/>
        <end position="195"/>
    </location>
</feature>
<dbReference type="Pfam" id="PF00595">
    <property type="entry name" value="PDZ"/>
    <property type="match status" value="5"/>
</dbReference>
<protein>
    <recommendedName>
        <fullName evidence="5">PDZ domain-containing protein</fullName>
    </recommendedName>
</protein>
<dbReference type="PROSITE" id="PS50106">
    <property type="entry name" value="PDZ"/>
    <property type="match status" value="5"/>
</dbReference>
<accession>A0AAV6ULP0</accession>